<dbReference type="Proteomes" id="UP001429354">
    <property type="component" value="Unassembled WGS sequence"/>
</dbReference>
<gene>
    <name evidence="2" type="ORF">DT603_10185</name>
</gene>
<organism evidence="2 3">
    <name type="scientific">Pseudoxanthomonas gei</name>
    <dbReference type="NCBI Taxonomy" id="1383030"/>
    <lineage>
        <taxon>Bacteria</taxon>
        <taxon>Pseudomonadati</taxon>
        <taxon>Pseudomonadota</taxon>
        <taxon>Gammaproteobacteria</taxon>
        <taxon>Lysobacterales</taxon>
        <taxon>Lysobacteraceae</taxon>
        <taxon>Pseudoxanthomonas</taxon>
    </lineage>
</organism>
<evidence type="ECO:0000313" key="2">
    <source>
        <dbReference type="EMBL" id="NDK39209.1"/>
    </source>
</evidence>
<dbReference type="InterPro" id="IPR038194">
    <property type="entry name" value="DUF3861_sf"/>
</dbReference>
<dbReference type="Gene3D" id="3.10.20.850">
    <property type="entry name" value="Protein of unknown function DUF3861"/>
    <property type="match status" value="1"/>
</dbReference>
<dbReference type="Pfam" id="PF12977">
    <property type="entry name" value="DUF3861"/>
    <property type="match status" value="1"/>
</dbReference>
<keyword evidence="3" id="KW-1185">Reference proteome</keyword>
<proteinExistence type="predicted"/>
<feature type="region of interest" description="Disordered" evidence="1">
    <location>
        <begin position="95"/>
        <end position="117"/>
    </location>
</feature>
<reference evidence="2 3" key="1">
    <citation type="submission" date="2018-07" db="EMBL/GenBank/DDBJ databases">
        <title>Whole genome Sequencing of Pseudoxanthomonas gei KCTC 32298 (T).</title>
        <authorList>
            <person name="Kumar S."/>
            <person name="Bansal K."/>
            <person name="Kaur A."/>
            <person name="Patil P."/>
            <person name="Sharma S."/>
            <person name="Patil P.B."/>
        </authorList>
    </citation>
    <scope>NUCLEOTIDE SEQUENCE [LARGE SCALE GENOMIC DNA]</scope>
    <source>
        <strain evidence="2 3">KCTC 32298</strain>
    </source>
</reference>
<accession>A0ABX0ACC1</accession>
<sequence length="117" mass="13379">MATNSHRYRITVTPVEDNGLQCNGRCTIEFEHSCHDDWMRILEAMQEQRGLSGDERAALTVATKLLSGLMLDHRKDADDLFSPLRPHMGEFIKNLKQRNSAGNRPAVVHPQRRPEQD</sequence>
<dbReference type="InterPro" id="IPR024476">
    <property type="entry name" value="DUF3861"/>
</dbReference>
<name>A0ABX0ACC1_9GAMM</name>
<dbReference type="RefSeq" id="WP_162349785.1">
    <property type="nucleotide sequence ID" value="NZ_QOVG01000006.1"/>
</dbReference>
<comment type="caution">
    <text evidence="2">The sequence shown here is derived from an EMBL/GenBank/DDBJ whole genome shotgun (WGS) entry which is preliminary data.</text>
</comment>
<evidence type="ECO:0000256" key="1">
    <source>
        <dbReference type="SAM" id="MobiDB-lite"/>
    </source>
</evidence>
<protein>
    <submittedName>
        <fullName evidence="2">DUF3861 family protein</fullName>
    </submittedName>
</protein>
<evidence type="ECO:0000313" key="3">
    <source>
        <dbReference type="Proteomes" id="UP001429354"/>
    </source>
</evidence>
<dbReference type="EMBL" id="QOVG01000006">
    <property type="protein sequence ID" value="NDK39209.1"/>
    <property type="molecule type" value="Genomic_DNA"/>
</dbReference>